<proteinExistence type="predicted"/>
<evidence type="ECO:0000313" key="1">
    <source>
        <dbReference type="EMBL" id="RFM24913.1"/>
    </source>
</evidence>
<accession>A0A395M280</accession>
<dbReference type="InterPro" id="IPR036866">
    <property type="entry name" value="RibonucZ/Hydroxyglut_hydro"/>
</dbReference>
<reference evidence="1 2" key="1">
    <citation type="journal article" date="2011" name="ISME J.">
        <title>Community ecology of hot spring cyanobacterial mats: predominant populations and their functional potential.</title>
        <authorList>
            <person name="Klatt C.G."/>
            <person name="Wood J.M."/>
            <person name="Rusch D.B."/>
            <person name="Bateson M.M."/>
            <person name="Hamamura N."/>
            <person name="Heidelberg J.F."/>
            <person name="Grossman A.R."/>
            <person name="Bhaya D."/>
            <person name="Cohan F.M."/>
            <person name="Kuhl M."/>
            <person name="Bryant D.A."/>
            <person name="Ward D.M."/>
        </authorList>
    </citation>
    <scope>NUCLEOTIDE SEQUENCE [LARGE SCALE GENOMIC DNA]</scope>
    <source>
        <strain evidence="1">OS</strain>
    </source>
</reference>
<dbReference type="AlphaFoldDB" id="A0A395M280"/>
<name>A0A395M280_9BACT</name>
<sequence length="460" mass="52429">MNQVVKAPRRVSSNFFSFGNGVYRIGGSELSLCAYMVETSSGLIQVNAVPELFKTYFPHLKTLPVASVVTAPVVTQLGDTQTGYEFELWTARFLDFAKPHRLKFVGNEAHLKTLYHRLELTMNGDFVHDEFGNKQAKFVARRWVDEVFDWQPTTNSYSIGNVTIEISNPHSVRIFDKNKLVFDSEQYPVSSGALTGALYVDMLLAQVEPYKFNPDRLGLIVGGNGVGTKPGVTSNFIVSFADRLIWIDPPARCYEKAAQLGINTDYLTDIIITHCHEDHIEGFSGLMQRKIDRKERLSLLSTPPVYEQLKSIFNPFFGDISAYIDFHDLNNRAEFENFHGCRIDIRENYHPIPTFGLKFSYNNRTIGISGDILYSRRLIDARLQNGSIDKAQYDKLSPEWFSDCEILLHDTTLSRDPVHTDLEDLEDLAQEIPHVKVYGYHFSVRFESAYVTPTQFGDRF</sequence>
<comment type="caution">
    <text evidence="1">The sequence shown here is derived from an EMBL/GenBank/DDBJ whole genome shotgun (WGS) entry which is preliminary data.</text>
</comment>
<dbReference type="Proteomes" id="UP000266389">
    <property type="component" value="Unassembled WGS sequence"/>
</dbReference>
<evidence type="ECO:0000313" key="2">
    <source>
        <dbReference type="Proteomes" id="UP000266389"/>
    </source>
</evidence>
<gene>
    <name evidence="1" type="ORF">D0433_03145</name>
</gene>
<protein>
    <submittedName>
        <fullName evidence="1">Uncharacterized protein</fullName>
    </submittedName>
</protein>
<organism evidence="1 2">
    <name type="scientific">Candidatus Thermochlorobacter aerophilus</name>
    <dbReference type="NCBI Taxonomy" id="1868324"/>
    <lineage>
        <taxon>Bacteria</taxon>
        <taxon>Pseudomonadati</taxon>
        <taxon>Chlorobiota</taxon>
        <taxon>Chlorobiia</taxon>
        <taxon>Chlorobiales</taxon>
        <taxon>Candidatus Thermochlorobacteriaceae</taxon>
        <taxon>Candidatus Thermochlorobacter</taxon>
    </lineage>
</organism>
<dbReference type="EMBL" id="PHFL01000014">
    <property type="protein sequence ID" value="RFM24913.1"/>
    <property type="molecule type" value="Genomic_DNA"/>
</dbReference>
<dbReference type="Gene3D" id="3.60.15.10">
    <property type="entry name" value="Ribonuclease Z/Hydroxyacylglutathione hydrolase-like"/>
    <property type="match status" value="1"/>
</dbReference>
<dbReference type="SUPFAM" id="SSF56281">
    <property type="entry name" value="Metallo-hydrolase/oxidoreductase"/>
    <property type="match status" value="1"/>
</dbReference>
<dbReference type="Pfam" id="PF23023">
    <property type="entry name" value="Anti-Pycsar_Apyc1"/>
    <property type="match status" value="1"/>
</dbReference>